<dbReference type="PANTHER" id="PTHR12526:SF638">
    <property type="entry name" value="SPORE COAT PROTEIN SA"/>
    <property type="match status" value="1"/>
</dbReference>
<dbReference type="SUPFAM" id="SSF53756">
    <property type="entry name" value="UDP-Glycosyltransferase/glycogen phosphorylase"/>
    <property type="match status" value="1"/>
</dbReference>
<dbReference type="RefSeq" id="WP_131863726.1">
    <property type="nucleotide sequence ID" value="NZ_SMCR01000001.1"/>
</dbReference>
<dbReference type="PANTHER" id="PTHR12526">
    <property type="entry name" value="GLYCOSYLTRANSFERASE"/>
    <property type="match status" value="1"/>
</dbReference>
<dbReference type="CDD" id="cd03808">
    <property type="entry name" value="GT4_CapM-like"/>
    <property type="match status" value="1"/>
</dbReference>
<dbReference type="EMBL" id="SMCR01000001">
    <property type="protein sequence ID" value="TCW00197.1"/>
    <property type="molecule type" value="Genomic_DNA"/>
</dbReference>
<feature type="domain" description="Glycosyl transferase family 1" evidence="1">
    <location>
        <begin position="193"/>
        <end position="352"/>
    </location>
</feature>
<evidence type="ECO:0000313" key="4">
    <source>
        <dbReference type="Proteomes" id="UP000295719"/>
    </source>
</evidence>
<dbReference type="InterPro" id="IPR028098">
    <property type="entry name" value="Glyco_trans_4-like_N"/>
</dbReference>
<dbReference type="Pfam" id="PF13477">
    <property type="entry name" value="Glyco_trans_4_2"/>
    <property type="match status" value="1"/>
</dbReference>
<keyword evidence="3" id="KW-0808">Transferase</keyword>
<reference evidence="3 4" key="1">
    <citation type="submission" date="2019-03" db="EMBL/GenBank/DDBJ databases">
        <title>Genomic Encyclopedia of Type Strains, Phase IV (KMG-IV): sequencing the most valuable type-strain genomes for metagenomic binning, comparative biology and taxonomic classification.</title>
        <authorList>
            <person name="Goeker M."/>
        </authorList>
    </citation>
    <scope>NUCLEOTIDE SEQUENCE [LARGE SCALE GENOMIC DNA]</scope>
    <source>
        <strain evidence="3 4">DSM 19580</strain>
    </source>
</reference>
<comment type="caution">
    <text evidence="3">The sequence shown here is derived from an EMBL/GenBank/DDBJ whole genome shotgun (WGS) entry which is preliminary data.</text>
</comment>
<dbReference type="Proteomes" id="UP000295719">
    <property type="component" value="Unassembled WGS sequence"/>
</dbReference>
<evidence type="ECO:0000313" key="3">
    <source>
        <dbReference type="EMBL" id="TCW00197.1"/>
    </source>
</evidence>
<dbReference type="Pfam" id="PF00534">
    <property type="entry name" value="Glycos_transf_1"/>
    <property type="match status" value="1"/>
</dbReference>
<dbReference type="Gene3D" id="3.40.50.2000">
    <property type="entry name" value="Glycogen Phosphorylase B"/>
    <property type="match status" value="2"/>
</dbReference>
<evidence type="ECO:0000259" key="2">
    <source>
        <dbReference type="Pfam" id="PF13477"/>
    </source>
</evidence>
<protein>
    <submittedName>
        <fullName evidence="3">Glycosyltransferase involved in cell wall biosynthesis</fullName>
    </submittedName>
</protein>
<dbReference type="GO" id="GO:0016757">
    <property type="term" value="F:glycosyltransferase activity"/>
    <property type="evidence" value="ECO:0007669"/>
    <property type="project" value="InterPro"/>
</dbReference>
<dbReference type="AlphaFoldDB" id="A0A4R3Z4S3"/>
<sequence>MNKICYFINSDWYFDLHWVERALAAKSAGYEIHVVSHFVGEEIKDRLSALGMICHNSSVSEQSMNPLVFIGSLFSIWRVLKRINPEALHCITIKPCLMGGLFARWYKKPIILSFVGLGRVFMEQKLHMKIIRWLTLHCYKTIFRNKKCLLAFEHEHDRNTLISLTGVSPAQTVVIDGAGINPDIYRYSIETLHDKPVVLFASRLLWSKGLGDLIEAKRRLKARGIEFELNVAGISVADDPDGIPMAQIEQWQKEALINWLGKRSDVCNLIEHANVVALPSVYSEGIPRILLEAASVGRACIAYDVGGCQSLIIDDYSGTLVERSNIASLTDKLESLLISPTKRMQMGVHSRERVVTKFASSLIINDTLKLYQRALSADGF</sequence>
<organism evidence="3 4">
    <name type="scientific">Biostraticola tofi</name>
    <dbReference type="NCBI Taxonomy" id="466109"/>
    <lineage>
        <taxon>Bacteria</taxon>
        <taxon>Pseudomonadati</taxon>
        <taxon>Pseudomonadota</taxon>
        <taxon>Gammaproteobacteria</taxon>
        <taxon>Enterobacterales</taxon>
        <taxon>Bruguierivoracaceae</taxon>
        <taxon>Biostraticola</taxon>
    </lineage>
</organism>
<keyword evidence="4" id="KW-1185">Reference proteome</keyword>
<evidence type="ECO:0000259" key="1">
    <source>
        <dbReference type="Pfam" id="PF00534"/>
    </source>
</evidence>
<feature type="domain" description="Glycosyltransferase subfamily 4-like N-terminal" evidence="2">
    <location>
        <begin position="3"/>
        <end position="134"/>
    </location>
</feature>
<name>A0A4R3Z4S3_9GAMM</name>
<dbReference type="InterPro" id="IPR001296">
    <property type="entry name" value="Glyco_trans_1"/>
</dbReference>
<gene>
    <name evidence="3" type="ORF">EDC52_101545</name>
</gene>
<accession>A0A4R3Z4S3</accession>
<dbReference type="OrthoDB" id="9775208at2"/>
<proteinExistence type="predicted"/>
<dbReference type="GO" id="GO:1901135">
    <property type="term" value="P:carbohydrate derivative metabolic process"/>
    <property type="evidence" value="ECO:0007669"/>
    <property type="project" value="UniProtKB-ARBA"/>
</dbReference>